<dbReference type="EMBL" id="CP042306">
    <property type="protein sequence ID" value="QDZ07787.1"/>
    <property type="molecule type" value="Genomic_DNA"/>
</dbReference>
<name>A0A5B8LHK5_9SPHN</name>
<accession>A0A5B8LHK5</accession>
<protein>
    <submittedName>
        <fullName evidence="1">Uncharacterized protein</fullName>
    </submittedName>
</protein>
<dbReference type="AlphaFoldDB" id="A0A5B8LHK5"/>
<reference evidence="1 2" key="1">
    <citation type="submission" date="2019-07" db="EMBL/GenBank/DDBJ databases">
        <title>Full genome sequence of Sphingomonas sp. 4R-6-7(HKS19).</title>
        <authorList>
            <person name="Im W.-T."/>
        </authorList>
    </citation>
    <scope>NUCLEOTIDE SEQUENCE [LARGE SCALE GENOMIC DNA]</scope>
    <source>
        <strain evidence="1 2">HKS19</strain>
    </source>
</reference>
<keyword evidence="2" id="KW-1185">Reference proteome</keyword>
<organism evidence="1 2">
    <name type="scientific">Sphingomonas panacisoli</name>
    <dbReference type="NCBI Taxonomy" id="1813879"/>
    <lineage>
        <taxon>Bacteria</taxon>
        <taxon>Pseudomonadati</taxon>
        <taxon>Pseudomonadota</taxon>
        <taxon>Alphaproteobacteria</taxon>
        <taxon>Sphingomonadales</taxon>
        <taxon>Sphingomonadaceae</taxon>
        <taxon>Sphingomonas</taxon>
    </lineage>
</organism>
<proteinExistence type="predicted"/>
<evidence type="ECO:0000313" key="2">
    <source>
        <dbReference type="Proteomes" id="UP000315673"/>
    </source>
</evidence>
<evidence type="ECO:0000313" key="1">
    <source>
        <dbReference type="EMBL" id="QDZ07787.1"/>
    </source>
</evidence>
<dbReference type="Proteomes" id="UP000315673">
    <property type="component" value="Chromosome"/>
</dbReference>
<dbReference type="KEGG" id="spai:FPZ24_10070"/>
<gene>
    <name evidence="1" type="ORF">FPZ24_10070</name>
</gene>
<sequence length="168" mass="18161">MMLVALAVAFAQPMPIAQYRCNAPTYASWTTKFGPRPETVVPGSLIYSVKPKRRADAIAMLTRKSAVALDITQAKAMAGFLATVENLGQPPAVYTPFGRDPNDRVERKPYLVRAVFPGKAPSIAVGWNKDTLIVSAETLGCQPFFNEPLIMWLDREPAAVAVNAGAAL</sequence>